<keyword evidence="2" id="KW-0472">Membrane</keyword>
<keyword evidence="2" id="KW-1133">Transmembrane helix</keyword>
<dbReference type="EMBL" id="JBANRG010000004">
    <property type="protein sequence ID" value="KAK7467281.1"/>
    <property type="molecule type" value="Genomic_DNA"/>
</dbReference>
<name>A0ABR1JTY3_9AGAR</name>
<evidence type="ECO:0000313" key="4">
    <source>
        <dbReference type="Proteomes" id="UP001498398"/>
    </source>
</evidence>
<protein>
    <submittedName>
        <fullName evidence="3">Uncharacterized protein</fullName>
    </submittedName>
</protein>
<organism evidence="3 4">
    <name type="scientific">Marasmiellus scandens</name>
    <dbReference type="NCBI Taxonomy" id="2682957"/>
    <lineage>
        <taxon>Eukaryota</taxon>
        <taxon>Fungi</taxon>
        <taxon>Dikarya</taxon>
        <taxon>Basidiomycota</taxon>
        <taxon>Agaricomycotina</taxon>
        <taxon>Agaricomycetes</taxon>
        <taxon>Agaricomycetidae</taxon>
        <taxon>Agaricales</taxon>
        <taxon>Marasmiineae</taxon>
        <taxon>Omphalotaceae</taxon>
        <taxon>Marasmiellus</taxon>
    </lineage>
</organism>
<keyword evidence="4" id="KW-1185">Reference proteome</keyword>
<reference evidence="3 4" key="1">
    <citation type="submission" date="2024-01" db="EMBL/GenBank/DDBJ databases">
        <title>A draft genome for the cacao thread blight pathogen Marasmiellus scandens.</title>
        <authorList>
            <person name="Baruah I.K."/>
            <person name="Leung J."/>
            <person name="Bukari Y."/>
            <person name="Amoako-Attah I."/>
            <person name="Meinhardt L.W."/>
            <person name="Bailey B.A."/>
            <person name="Cohen S.P."/>
        </authorList>
    </citation>
    <scope>NUCLEOTIDE SEQUENCE [LARGE SCALE GENOMIC DNA]</scope>
    <source>
        <strain evidence="3 4">GH-19</strain>
    </source>
</reference>
<evidence type="ECO:0000256" key="2">
    <source>
        <dbReference type="SAM" id="Phobius"/>
    </source>
</evidence>
<sequence length="237" mass="25896">MLSKPSPEVSVRPNTYSYHTPLTSRRNLWLSGNNSTQTTHHPTEQDACSDLPTQLCIGCLCNSVPQQRSSDEASEASCLKICQGGSGTFEGIVEEITKTDIKRHLSLESKSILSKRSSSTINSSALAGGLIGGVVVLLLVILLTVIWIRRRQSKTKMAPSTLFKATHVLDIRASSPHCQRGSQYIDLYPDKAPSQSLEVFGRPSSSASTEETFNPYNEYLSLPSPPRALTPLRADYS</sequence>
<gene>
    <name evidence="3" type="ORF">VKT23_004338</name>
</gene>
<comment type="caution">
    <text evidence="3">The sequence shown here is derived from an EMBL/GenBank/DDBJ whole genome shotgun (WGS) entry which is preliminary data.</text>
</comment>
<keyword evidence="2" id="KW-0812">Transmembrane</keyword>
<proteinExistence type="predicted"/>
<feature type="transmembrane region" description="Helical" evidence="2">
    <location>
        <begin position="125"/>
        <end position="148"/>
    </location>
</feature>
<feature type="region of interest" description="Disordered" evidence="1">
    <location>
        <begin position="216"/>
        <end position="237"/>
    </location>
</feature>
<accession>A0ABR1JTY3</accession>
<dbReference type="Proteomes" id="UP001498398">
    <property type="component" value="Unassembled WGS sequence"/>
</dbReference>
<evidence type="ECO:0000313" key="3">
    <source>
        <dbReference type="EMBL" id="KAK7467281.1"/>
    </source>
</evidence>
<evidence type="ECO:0000256" key="1">
    <source>
        <dbReference type="SAM" id="MobiDB-lite"/>
    </source>
</evidence>